<dbReference type="EnsemblMetazoa" id="XM_022795837">
    <property type="protein sequence ID" value="XP_022651572"/>
    <property type="gene ID" value="LOC111246361"/>
</dbReference>
<dbReference type="OrthoDB" id="10597031at2759"/>
<dbReference type="RefSeq" id="XP_022651573.1">
    <property type="nucleotide sequence ID" value="XM_022795838.1"/>
</dbReference>
<feature type="compositionally biased region" description="Polar residues" evidence="2">
    <location>
        <begin position="314"/>
        <end position="326"/>
    </location>
</feature>
<dbReference type="InParanoid" id="A0A7M7JS43"/>
<feature type="compositionally biased region" description="Basic and acidic residues" evidence="2">
    <location>
        <begin position="302"/>
        <end position="313"/>
    </location>
</feature>
<feature type="coiled-coil region" evidence="1">
    <location>
        <begin position="1286"/>
        <end position="1320"/>
    </location>
</feature>
<feature type="region of interest" description="Disordered" evidence="2">
    <location>
        <begin position="283"/>
        <end position="326"/>
    </location>
</feature>
<evidence type="ECO:0000256" key="2">
    <source>
        <dbReference type="SAM" id="MobiDB-lite"/>
    </source>
</evidence>
<name>A0A7M7JS43_VARDE</name>
<evidence type="ECO:0000313" key="4">
    <source>
        <dbReference type="Proteomes" id="UP000594260"/>
    </source>
</evidence>
<evidence type="ECO:0000313" key="3">
    <source>
        <dbReference type="EnsemblMetazoa" id="XP_022651572"/>
    </source>
</evidence>
<keyword evidence="4" id="KW-1185">Reference proteome</keyword>
<feature type="region of interest" description="Disordered" evidence="2">
    <location>
        <begin position="808"/>
        <end position="830"/>
    </location>
</feature>
<dbReference type="Proteomes" id="UP000594260">
    <property type="component" value="Unplaced"/>
</dbReference>
<dbReference type="RefSeq" id="XP_022651572.1">
    <property type="nucleotide sequence ID" value="XM_022795837.1"/>
</dbReference>
<feature type="compositionally biased region" description="Basic residues" evidence="2">
    <location>
        <begin position="288"/>
        <end position="301"/>
    </location>
</feature>
<protein>
    <submittedName>
        <fullName evidence="3">Uncharacterized protein</fullName>
    </submittedName>
</protein>
<feature type="compositionally biased region" description="Polar residues" evidence="2">
    <location>
        <begin position="754"/>
        <end position="765"/>
    </location>
</feature>
<dbReference type="KEGG" id="vde:111246361"/>
<organism evidence="3 4">
    <name type="scientific">Varroa destructor</name>
    <name type="common">Honeybee mite</name>
    <dbReference type="NCBI Taxonomy" id="109461"/>
    <lineage>
        <taxon>Eukaryota</taxon>
        <taxon>Metazoa</taxon>
        <taxon>Ecdysozoa</taxon>
        <taxon>Arthropoda</taxon>
        <taxon>Chelicerata</taxon>
        <taxon>Arachnida</taxon>
        <taxon>Acari</taxon>
        <taxon>Parasitiformes</taxon>
        <taxon>Mesostigmata</taxon>
        <taxon>Gamasina</taxon>
        <taxon>Dermanyssoidea</taxon>
        <taxon>Varroidae</taxon>
        <taxon>Varroa</taxon>
    </lineage>
</organism>
<sequence length="1327" mass="145827">MDGSMYSCAGEQLSDHIFAEHEPTLKKSEDLSSLFEADVLPEEEIHVAQPNDDNTISAKTLAGQIRENEAGLPRQVKHSTQISLNAEVHNNANVVDVGKDGVRKQCAVVVPSLFADGANGILTSEGEKKCKNTAGPKGSSVQVRTQTVEEKSLAGKGQKQLEAAETAIAVEAKLICEHANRKMPAARSMAALTSQSPGVVVALDIPEQASRVVTISDENGEQVASISQTVMSSNAVEIVEDHKPEAPPTAVTVTSEAFKTTIDDAEKLFIDCNDQRALCLSDLPEKQKKNKRGNRRGKNRTKGRDKSDQDDRASPTSSMMRETRNNVNEQAKIRSEANEAPKEACCDDDLLLGAFQTSVTQMPLQLPLINPTSNNLMENAILADTVPTDLTTVDESKSVSYIALKQSTPFPIEIERPPSLDGSNSISKEQLQTVEYSESDEYPLKLQQITVESNNNENAIRTKEPSMIDLGSISNDIISPNDTIDNDIVTRKAADTGSGAIVAPIAMSNVPVSSTDVTGFLEYAGISPEGLQADSSYLESLANNANEHDQMGIVETINSSVTHCCNNAEIINFKAIDTNNVSTLNPDKSNQRILDGQEISTPNNELTNPAINEIFSSDTTYKVLEDTASLLQKEYGEMVRADKEPESGLPCNLGQSSDLNNVGQKACADTCDQASLLGCQKLSMNLVPHTDTSTASVTTINEIAMRLEDDRQKEKQSGVRASVKEFLTLGLHENSDNNKSLYQDTADAREQAKGSNIEHQITAKSCESIKPIEQRPSGSSEPSIDIHIARLEPSLDPMNEFTRLDEATKQAEEQASGAKTSLDKPPSKLLHREKNSFPQTFRKQIAKPKCMDQRENSCGKIERPSKMFREHSMSPIQFQRARTPADSLDTTADSISPDNSLIQDITYDIVNKERIQPMKSKKFTFGLEIPTTEPLTVVSTTFETSPIAPEMALNASYTVEKNVSEESLPLTSELEEDHPRSPSVQLSVSLLTPSNFEEPVKPVLMDLSTLISTSMESGQQIVKCVESELMSFVYLVDDQTVVALDKALQELPAGACRITLSYRVEPLDGPDTLPLDARNLCTRSPWLEASSSSLSANTVGSPSSCLSGRHGQKPAAIVSPMKPAMISRLSQTEVLHGDALEGYRLMPTRSSSNVVDNLRLALTTYAEVVTVLKRRFDDFSKNNSRSTEALAKELLTEKTRNHKLEQSVSNLERTIQSTMSRMGEIRSANSELREIVQSQLDMLTEYKTQIEDLTFEKDQLITGKRELEEATEDTLRRERCSLDKQAALLRAQMEMKNMEIERLQQEARIMREQLSSCQKVINDLQQY</sequence>
<proteinExistence type="predicted"/>
<feature type="compositionally biased region" description="Basic and acidic residues" evidence="2">
    <location>
        <begin position="821"/>
        <end position="830"/>
    </location>
</feature>
<dbReference type="EnsemblMetazoa" id="XM_022795838">
    <property type="protein sequence ID" value="XP_022651573"/>
    <property type="gene ID" value="LOC111246361"/>
</dbReference>
<feature type="region of interest" description="Disordered" evidence="2">
    <location>
        <begin position="754"/>
        <end position="782"/>
    </location>
</feature>
<keyword evidence="1" id="KW-0175">Coiled coil</keyword>
<dbReference type="GeneID" id="111246361"/>
<accession>A0A7M7JS43</accession>
<reference evidence="3" key="1">
    <citation type="submission" date="2021-01" db="UniProtKB">
        <authorList>
            <consortium name="EnsemblMetazoa"/>
        </authorList>
    </citation>
    <scope>IDENTIFICATION</scope>
</reference>
<evidence type="ECO:0000256" key="1">
    <source>
        <dbReference type="SAM" id="Coils"/>
    </source>
</evidence>